<reference evidence="2 3" key="1">
    <citation type="journal article" date="1998" name="Science">
        <title>Genome sequence of the nematode C. elegans: a platform for investigating biology.</title>
        <authorList>
            <consortium name="The C. elegans sequencing consortium"/>
            <person name="Sulson J.E."/>
            <person name="Waterston R."/>
        </authorList>
    </citation>
    <scope>NUCLEOTIDE SEQUENCE [LARGE SCALE GENOMIC DNA]</scope>
    <source>
        <strain evidence="2 3">Bristol N2</strain>
    </source>
</reference>
<dbReference type="EMBL" id="BX284604">
    <property type="protein sequence ID" value="CCD74089.1"/>
    <property type="molecule type" value="Genomic_DNA"/>
</dbReference>
<organism evidence="2 3">
    <name type="scientific">Caenorhabditis elegans</name>
    <dbReference type="NCBI Taxonomy" id="6239"/>
    <lineage>
        <taxon>Eukaryota</taxon>
        <taxon>Metazoa</taxon>
        <taxon>Ecdysozoa</taxon>
        <taxon>Nematoda</taxon>
        <taxon>Chromadorea</taxon>
        <taxon>Rhabditida</taxon>
        <taxon>Rhabditina</taxon>
        <taxon>Rhabditomorpha</taxon>
        <taxon>Rhabditoidea</taxon>
        <taxon>Rhabditidae</taxon>
        <taxon>Peloderinae</taxon>
        <taxon>Caenorhabditis</taxon>
    </lineage>
</organism>
<dbReference type="UCSC" id="Y59H11AM.4">
    <property type="organism name" value="c. elegans"/>
</dbReference>
<dbReference type="Proteomes" id="UP000001940">
    <property type="component" value="Chromosome IV"/>
</dbReference>
<feature type="region of interest" description="Disordered" evidence="1">
    <location>
        <begin position="24"/>
        <end position="185"/>
    </location>
</feature>
<dbReference type="WormBase" id="Y59H11AM.4">
    <property type="protein sequence ID" value="CE25518"/>
    <property type="gene ID" value="WBGene00022008"/>
</dbReference>
<dbReference type="InParanoid" id="Q95XU8"/>
<evidence type="ECO:0000313" key="4">
    <source>
        <dbReference type="WormBase" id="Y59H11AM.4"/>
    </source>
</evidence>
<dbReference type="STRING" id="6239.Y59H11AM.4.1"/>
<dbReference type="AlphaFoldDB" id="Q95XU8"/>
<dbReference type="GeneID" id="190426"/>
<dbReference type="PaxDb" id="6239-Y59H11AM.4"/>
<keyword evidence="3" id="KW-1185">Reference proteome</keyword>
<accession>Q95XU8</accession>
<dbReference type="Bgee" id="WBGene00022008">
    <property type="expression patterns" value="Expressed in adult organism and 1 other cell type or tissue"/>
</dbReference>
<proteinExistence type="predicted"/>
<feature type="compositionally biased region" description="Basic and acidic residues" evidence="1">
    <location>
        <begin position="122"/>
        <end position="185"/>
    </location>
</feature>
<sequence>MIVIIISIIGFSFMFPTFTLCSKKNKYSSNSKNPSTMSRKRVKRPAPQVSYTPIEVPQSKQETEGKDGGNVEGLKEEVPNKNLSKEKGKPISKEKTGEKEKKEKKKEATQKKQKSVRKTAKPKNEEKDAEAPVENDDKKISEEGINKTDKTEEPELEKKKSELSDSKKERLREDDTLRDTKSIGK</sequence>
<dbReference type="AGR" id="WB:WBGene00022008"/>
<name>Q95XU8_CAEEL</name>
<dbReference type="KEGG" id="cel:CELE_Y59H11AM.4"/>
<protein>
    <submittedName>
        <fullName evidence="2">Uncharacterized protein</fullName>
    </submittedName>
</protein>
<dbReference type="CTD" id="190426"/>
<dbReference type="RefSeq" id="NP_501463.1">
    <property type="nucleotide sequence ID" value="NM_069062.1"/>
</dbReference>
<gene>
    <name evidence="2" type="ORF">CELE_Y59H11AM.4</name>
    <name evidence="2 4" type="ORF">Y59H11AM.4</name>
</gene>
<evidence type="ECO:0000313" key="3">
    <source>
        <dbReference type="Proteomes" id="UP000001940"/>
    </source>
</evidence>
<feature type="compositionally biased region" description="Basic residues" evidence="1">
    <location>
        <begin position="111"/>
        <end position="121"/>
    </location>
</feature>
<evidence type="ECO:0000256" key="1">
    <source>
        <dbReference type="SAM" id="MobiDB-lite"/>
    </source>
</evidence>
<evidence type="ECO:0000313" key="2">
    <source>
        <dbReference type="EMBL" id="CCD74089.1"/>
    </source>
</evidence>
<feature type="compositionally biased region" description="Basic and acidic residues" evidence="1">
    <location>
        <begin position="61"/>
        <end position="110"/>
    </location>
</feature>
<dbReference type="HOGENOM" id="CLU_1367334_0_0_1"/>